<keyword evidence="4" id="KW-1185">Reference proteome</keyword>
<comment type="similarity">
    <text evidence="1">Belongs to the cytidine and deoxycytidylate deaminase family.</text>
</comment>
<dbReference type="GO" id="GO:0005829">
    <property type="term" value="C:cytosol"/>
    <property type="evidence" value="ECO:0007669"/>
    <property type="project" value="TreeGrafter"/>
</dbReference>
<name>A0A9Q0J9F6_9ROSI</name>
<dbReference type="GO" id="GO:0055086">
    <property type="term" value="P:nucleobase-containing small molecule metabolic process"/>
    <property type="evidence" value="ECO:0007669"/>
    <property type="project" value="UniProtKB-ARBA"/>
</dbReference>
<dbReference type="InterPro" id="IPR002125">
    <property type="entry name" value="CMP_dCMP_dom"/>
</dbReference>
<dbReference type="PANTHER" id="PTHR11644">
    <property type="entry name" value="CYTIDINE DEAMINASE"/>
    <property type="match status" value="1"/>
</dbReference>
<dbReference type="EMBL" id="JAKUCV010005029">
    <property type="protein sequence ID" value="KAJ4832997.1"/>
    <property type="molecule type" value="Genomic_DNA"/>
</dbReference>
<evidence type="ECO:0000259" key="2">
    <source>
        <dbReference type="PROSITE" id="PS51747"/>
    </source>
</evidence>
<dbReference type="Gene3D" id="3.40.140.10">
    <property type="entry name" value="Cytidine Deaminase, domain 2"/>
    <property type="match status" value="1"/>
</dbReference>
<dbReference type="InterPro" id="IPR050202">
    <property type="entry name" value="Cyt/Deoxycyt_deaminase"/>
</dbReference>
<accession>A0A9Q0J9F6</accession>
<dbReference type="SUPFAM" id="SSF53927">
    <property type="entry name" value="Cytidine deaminase-like"/>
    <property type="match status" value="1"/>
</dbReference>
<dbReference type="InterPro" id="IPR016193">
    <property type="entry name" value="Cytidine_deaminase-like"/>
</dbReference>
<reference evidence="3" key="1">
    <citation type="submission" date="2022-02" db="EMBL/GenBank/DDBJ databases">
        <authorList>
            <person name="Henning P.M."/>
            <person name="McCubbin A.G."/>
            <person name="Shore J.S."/>
        </authorList>
    </citation>
    <scope>NUCLEOTIDE SEQUENCE</scope>
    <source>
        <strain evidence="3">F60SS</strain>
        <tissue evidence="3">Leaves</tissue>
    </source>
</reference>
<proteinExistence type="inferred from homology"/>
<organism evidence="3 4">
    <name type="scientific">Turnera subulata</name>
    <dbReference type="NCBI Taxonomy" id="218843"/>
    <lineage>
        <taxon>Eukaryota</taxon>
        <taxon>Viridiplantae</taxon>
        <taxon>Streptophyta</taxon>
        <taxon>Embryophyta</taxon>
        <taxon>Tracheophyta</taxon>
        <taxon>Spermatophyta</taxon>
        <taxon>Magnoliopsida</taxon>
        <taxon>eudicotyledons</taxon>
        <taxon>Gunneridae</taxon>
        <taxon>Pentapetalae</taxon>
        <taxon>rosids</taxon>
        <taxon>fabids</taxon>
        <taxon>Malpighiales</taxon>
        <taxon>Passifloraceae</taxon>
        <taxon>Turnera</taxon>
    </lineage>
</organism>
<evidence type="ECO:0000313" key="4">
    <source>
        <dbReference type="Proteomes" id="UP001141552"/>
    </source>
</evidence>
<dbReference type="GO" id="GO:0072527">
    <property type="term" value="P:pyrimidine-containing compound metabolic process"/>
    <property type="evidence" value="ECO:0007669"/>
    <property type="project" value="UniProtKB-ARBA"/>
</dbReference>
<dbReference type="GO" id="GO:0008270">
    <property type="term" value="F:zinc ion binding"/>
    <property type="evidence" value="ECO:0007669"/>
    <property type="project" value="TreeGrafter"/>
</dbReference>
<dbReference type="OrthoDB" id="414540at2759"/>
<evidence type="ECO:0000256" key="1">
    <source>
        <dbReference type="ARBA" id="ARBA00006576"/>
    </source>
</evidence>
<comment type="caution">
    <text evidence="3">The sequence shown here is derived from an EMBL/GenBank/DDBJ whole genome shotgun (WGS) entry which is preliminary data.</text>
</comment>
<dbReference type="CDD" id="cd01283">
    <property type="entry name" value="cytidine_deaminase"/>
    <property type="match status" value="1"/>
</dbReference>
<feature type="domain" description="CMP/dCMP-type deaminase" evidence="2">
    <location>
        <begin position="80"/>
        <end position="191"/>
    </location>
</feature>
<reference evidence="3" key="2">
    <citation type="journal article" date="2023" name="Plants (Basel)">
        <title>Annotation of the Turnera subulata (Passifloraceae) Draft Genome Reveals the S-Locus Evolved after the Divergence of Turneroideae from Passifloroideae in a Stepwise Manner.</title>
        <authorList>
            <person name="Henning P.M."/>
            <person name="Roalson E.H."/>
            <person name="Mir W."/>
            <person name="McCubbin A.G."/>
            <person name="Shore J.S."/>
        </authorList>
    </citation>
    <scope>NUCLEOTIDE SEQUENCE</scope>
    <source>
        <strain evidence="3">F60SS</strain>
    </source>
</reference>
<dbReference type="PANTHER" id="PTHR11644:SF2">
    <property type="entry name" value="CYTIDINE DEAMINASE"/>
    <property type="match status" value="1"/>
</dbReference>
<sequence length="191" mass="20900">MRFFLGVVRLSSRRLPALQLLPSSSPPILVLLQRSCPCTPLLQCTITLSAAPPMNGDVVSEQPLCYLCRMWKWRWSGSLRSPVAVTCGSPLLPTLARPPISNYHVCAVGRGSSGRIFFGSNLEFPGLPLHQSVHPEQFLLTNLFLNAEPSILNLAVSAAPYGHCRQFLQELSHAPSLQIVITNDNSNGNNN</sequence>
<dbReference type="GO" id="GO:0004126">
    <property type="term" value="F:cytidine deaminase activity"/>
    <property type="evidence" value="ECO:0007669"/>
    <property type="project" value="UniProtKB-ARBA"/>
</dbReference>
<dbReference type="AlphaFoldDB" id="A0A9Q0J9F6"/>
<dbReference type="Proteomes" id="UP001141552">
    <property type="component" value="Unassembled WGS sequence"/>
</dbReference>
<protein>
    <recommendedName>
        <fullName evidence="2">CMP/dCMP-type deaminase domain-containing protein</fullName>
    </recommendedName>
</protein>
<dbReference type="PROSITE" id="PS51747">
    <property type="entry name" value="CYT_DCMP_DEAMINASES_2"/>
    <property type="match status" value="1"/>
</dbReference>
<evidence type="ECO:0000313" key="3">
    <source>
        <dbReference type="EMBL" id="KAJ4832997.1"/>
    </source>
</evidence>
<gene>
    <name evidence="3" type="ORF">Tsubulata_005301</name>
</gene>